<dbReference type="Gene3D" id="1.20.1250.20">
    <property type="entry name" value="MFS general substrate transporter like domains"/>
    <property type="match status" value="1"/>
</dbReference>
<dbReference type="SMART" id="SM00563">
    <property type="entry name" value="PlsC"/>
    <property type="match status" value="1"/>
</dbReference>
<dbReference type="GO" id="GO:0006631">
    <property type="term" value="P:fatty acid metabolic process"/>
    <property type="evidence" value="ECO:0007669"/>
    <property type="project" value="TreeGrafter"/>
</dbReference>
<feature type="transmembrane region" description="Helical" evidence="6">
    <location>
        <begin position="175"/>
        <end position="196"/>
    </location>
</feature>
<feature type="transmembrane region" description="Helical" evidence="6">
    <location>
        <begin position="371"/>
        <end position="392"/>
    </location>
</feature>
<dbReference type="GO" id="GO:0031956">
    <property type="term" value="F:medium-chain fatty acid-CoA ligase activity"/>
    <property type="evidence" value="ECO:0007669"/>
    <property type="project" value="TreeGrafter"/>
</dbReference>
<evidence type="ECO:0000256" key="4">
    <source>
        <dbReference type="ARBA" id="ARBA00022989"/>
    </source>
</evidence>
<dbReference type="CDD" id="cd06173">
    <property type="entry name" value="MFS_MefA_like"/>
    <property type="match status" value="1"/>
</dbReference>
<dbReference type="Pfam" id="PF00501">
    <property type="entry name" value="AMP-binding"/>
    <property type="match status" value="1"/>
</dbReference>
<dbReference type="RefSeq" id="WP_048446972.1">
    <property type="nucleotide sequence ID" value="NZ_LABY01000186.1"/>
</dbReference>
<dbReference type="InterPro" id="IPR036259">
    <property type="entry name" value="MFS_trans_sf"/>
</dbReference>
<organism evidence="8 9">
    <name type="scientific">Methylobacterium variabile</name>
    <dbReference type="NCBI Taxonomy" id="298794"/>
    <lineage>
        <taxon>Bacteria</taxon>
        <taxon>Pseudomonadati</taxon>
        <taxon>Pseudomonadota</taxon>
        <taxon>Alphaproteobacteria</taxon>
        <taxon>Hyphomicrobiales</taxon>
        <taxon>Methylobacteriaceae</taxon>
        <taxon>Methylobacterium</taxon>
    </lineage>
</organism>
<protein>
    <submittedName>
        <fullName evidence="8">2-acyl-glycerophospho-ethanolamine acyltransferase</fullName>
        <ecNumber evidence="8">6.2.1.20</ecNumber>
    </submittedName>
</protein>
<keyword evidence="4 6" id="KW-1133">Transmembrane helix</keyword>
<feature type="transmembrane region" description="Helical" evidence="6">
    <location>
        <begin position="53"/>
        <end position="77"/>
    </location>
</feature>
<dbReference type="InterPro" id="IPR011701">
    <property type="entry name" value="MFS"/>
</dbReference>
<dbReference type="InterPro" id="IPR045851">
    <property type="entry name" value="AMP-bd_C_sf"/>
</dbReference>
<keyword evidence="8" id="KW-0808">Transferase</keyword>
<dbReference type="InterPro" id="IPR000873">
    <property type="entry name" value="AMP-dep_synth/lig_dom"/>
</dbReference>
<dbReference type="CDD" id="cd07989">
    <property type="entry name" value="LPLAT_AGPAT-like"/>
    <property type="match status" value="1"/>
</dbReference>
<feature type="transmembrane region" description="Helical" evidence="6">
    <location>
        <begin position="145"/>
        <end position="169"/>
    </location>
</feature>
<comment type="similarity">
    <text evidence="1">Belongs to the ATP-dependent AMP-binding enzyme family.</text>
</comment>
<sequence>MSGSLMASRRFAPLFWCQFFSAFNDNFLKNALVFLIMFGAGGVGGGADGGSAALVTLAGAAFIAPFFFLSGLGGELADRYDKAFIARRLKAAEILAAGVAVLGFWLASVPILFVALILFGIVAALFGPIKYGILPDHLARAELPAGNALIEAATFLAILTGTIAGGLAVTHGGAHAFGLLVIGFSVLCWLASLAIPKTGEAAPYLRVDRNVLRSTGSLMRDLYEDTRLWRTGVITSWFWLVGAVVLALLPALVKGTFGGDETVVTALLAMFSIGVALGSGLASWLCAGRIVMLPTPLAALAMGLVSLDLAHVAATSVPPPAAIGALDFLGSWRGARIALDFVLLAAAAGLFIVPSFAALQAWTPKERRARVIAASNVLAAALIVLGAVGLAGLQKAGLSSAGQFLIVGLANILAGIAILVVLPTSGFRDFLSILFRAFYRLEVRGLENIEKAGPNAIIALNHVSFLDAGLALSLTERDPTFAIDHTIAQRWWVKPFLWLTRALPLDPTKPMATRKLINAVKAGETLIIFPEGRLTVTGSLMKVYDGAGLIADKSGVPVVPVKIEGPEQTVFSRLSRAQVRRRWWPKFTVTVLEPVRLDVDPALKGKARRQAAGAALYGVMSDLIFRTAPIDRTVFDAVVQAAEHEGPGRVAVEDPVTGKLSYRRLLVGARVLGGRLGALAPEGRALGVMLPNANAAAVTVLGVMSAGRVPAMINFTAGATNILNACKVAEIDTLVTSRAFVQKGRLDALLEALSQSLTIVYLEDLRDGVGRLDKLRGFLGWRQTLRPRRPDDPAAILFTSGSEGTPKGVVLSHRNMLANAAQAQARIDFGRTDKVFNVLPVFHSFGLTVGLVLPLVSGVPVYLYPSPLHYRMVPELVYGSNATILFGTDTFLAGYARAAHAYDFRSLRYILAGAEPVKPATRKTYAEKFGLRILEGYGVTETAPVLALNTPMFNRFGTVGRIMPGMEARLEPVPGVSEGGRLFVRGPNVMLGYLRAERPGVLEVPAEGWHDTGDIVTIDPDGFVTIRGRAKRFAKIGGEMISLAAVEAVAAELYPDAGSAVAAVPDPRKGERLVLVTEKADATRAAFQAEARARGLSELAVPAEIVTVDKLPQLGSGKVDFAAVTRLAAERTRPAEVAA</sequence>
<feature type="transmembrane region" description="Helical" evidence="6">
    <location>
        <begin position="89"/>
        <end position="107"/>
    </location>
</feature>
<evidence type="ECO:0000256" key="3">
    <source>
        <dbReference type="ARBA" id="ARBA00022692"/>
    </source>
</evidence>
<dbReference type="SUPFAM" id="SSF103473">
    <property type="entry name" value="MFS general substrate transporter"/>
    <property type="match status" value="1"/>
</dbReference>
<evidence type="ECO:0000256" key="1">
    <source>
        <dbReference type="ARBA" id="ARBA00006432"/>
    </source>
</evidence>
<feature type="transmembrane region" description="Helical" evidence="6">
    <location>
        <begin position="228"/>
        <end position="251"/>
    </location>
</feature>
<dbReference type="AlphaFoldDB" id="A0A0J6UZF8"/>
<dbReference type="NCBIfam" id="NF005291">
    <property type="entry name" value="PRK06814.1"/>
    <property type="match status" value="1"/>
</dbReference>
<reference evidence="8 9" key="1">
    <citation type="submission" date="2015-03" db="EMBL/GenBank/DDBJ databases">
        <title>Genome sequencing of Methylobacterium variabile DSM 16961.</title>
        <authorList>
            <person name="Chaudhry V."/>
            <person name="Patil P.B."/>
        </authorList>
    </citation>
    <scope>NUCLEOTIDE SEQUENCE [LARGE SCALE GENOMIC DNA]</scope>
    <source>
        <strain evidence="8 9">DSM 16961</strain>
    </source>
</reference>
<dbReference type="OrthoDB" id="9803968at2"/>
<accession>A0A0J6UZF8</accession>
<dbReference type="Proteomes" id="UP000035955">
    <property type="component" value="Unassembled WGS sequence"/>
</dbReference>
<feature type="transmembrane region" description="Helical" evidence="6">
    <location>
        <begin position="113"/>
        <end position="133"/>
    </location>
</feature>
<dbReference type="PROSITE" id="PS00455">
    <property type="entry name" value="AMP_BINDING"/>
    <property type="match status" value="1"/>
</dbReference>
<keyword evidence="3 6" id="KW-0812">Transmembrane</keyword>
<evidence type="ECO:0000256" key="6">
    <source>
        <dbReference type="SAM" id="Phobius"/>
    </source>
</evidence>
<evidence type="ECO:0000256" key="5">
    <source>
        <dbReference type="ARBA" id="ARBA00023136"/>
    </source>
</evidence>
<keyword evidence="9" id="KW-1185">Reference proteome</keyword>
<feature type="transmembrane region" description="Helical" evidence="6">
    <location>
        <begin position="337"/>
        <end position="359"/>
    </location>
</feature>
<evidence type="ECO:0000259" key="7">
    <source>
        <dbReference type="SMART" id="SM00563"/>
    </source>
</evidence>
<feature type="domain" description="Phospholipid/glycerol acyltransferase" evidence="7">
    <location>
        <begin position="456"/>
        <end position="566"/>
    </location>
</feature>
<dbReference type="PANTHER" id="PTHR43201">
    <property type="entry name" value="ACYL-COA SYNTHETASE"/>
    <property type="match status" value="1"/>
</dbReference>
<keyword evidence="5 6" id="KW-0472">Membrane</keyword>
<dbReference type="SUPFAM" id="SSF56801">
    <property type="entry name" value="Acetyl-CoA synthetase-like"/>
    <property type="match status" value="1"/>
</dbReference>
<dbReference type="GO" id="GO:0016746">
    <property type="term" value="F:acyltransferase activity"/>
    <property type="evidence" value="ECO:0007669"/>
    <property type="project" value="UniProtKB-KW"/>
</dbReference>
<feature type="transmembrane region" description="Helical" evidence="6">
    <location>
        <begin position="835"/>
        <end position="856"/>
    </location>
</feature>
<feature type="transmembrane region" description="Helical" evidence="6">
    <location>
        <begin position="27"/>
        <end position="47"/>
    </location>
</feature>
<proteinExistence type="inferred from homology"/>
<feature type="transmembrane region" description="Helical" evidence="6">
    <location>
        <begin position="263"/>
        <end position="285"/>
    </location>
</feature>
<dbReference type="InterPro" id="IPR020845">
    <property type="entry name" value="AMP-binding_CS"/>
</dbReference>
<dbReference type="EMBL" id="LABY01000186">
    <property type="protein sequence ID" value="KMO31846.1"/>
    <property type="molecule type" value="Genomic_DNA"/>
</dbReference>
<keyword evidence="2 8" id="KW-0436">Ligase</keyword>
<name>A0A0J6UZF8_9HYPH</name>
<evidence type="ECO:0000313" key="9">
    <source>
        <dbReference type="Proteomes" id="UP000035955"/>
    </source>
</evidence>
<feature type="transmembrane region" description="Helical" evidence="6">
    <location>
        <begin position="297"/>
        <end position="317"/>
    </location>
</feature>
<keyword evidence="8" id="KW-0012">Acyltransferase</keyword>
<dbReference type="PANTHER" id="PTHR43201:SF5">
    <property type="entry name" value="MEDIUM-CHAIN ACYL-COA LIGASE ACSF2, MITOCHONDRIAL"/>
    <property type="match status" value="1"/>
</dbReference>
<feature type="transmembrane region" description="Helical" evidence="6">
    <location>
        <begin position="404"/>
        <end position="422"/>
    </location>
</feature>
<evidence type="ECO:0000256" key="2">
    <source>
        <dbReference type="ARBA" id="ARBA00022598"/>
    </source>
</evidence>
<gene>
    <name evidence="8" type="ORF">VQ02_25165</name>
</gene>
<dbReference type="Pfam" id="PF07690">
    <property type="entry name" value="MFS_1"/>
    <property type="match status" value="1"/>
</dbReference>
<dbReference type="Gene3D" id="3.30.300.30">
    <property type="match status" value="1"/>
</dbReference>
<dbReference type="GO" id="GO:0022857">
    <property type="term" value="F:transmembrane transporter activity"/>
    <property type="evidence" value="ECO:0007669"/>
    <property type="project" value="InterPro"/>
</dbReference>
<dbReference type="SUPFAM" id="SSF69593">
    <property type="entry name" value="Glycerol-3-phosphate (1)-acyltransferase"/>
    <property type="match status" value="1"/>
</dbReference>
<dbReference type="Gene3D" id="3.40.50.12780">
    <property type="entry name" value="N-terminal domain of ligase-like"/>
    <property type="match status" value="1"/>
</dbReference>
<dbReference type="InterPro" id="IPR042099">
    <property type="entry name" value="ANL_N_sf"/>
</dbReference>
<dbReference type="PATRIC" id="fig|298794.3.peg.2613"/>
<evidence type="ECO:0000313" key="8">
    <source>
        <dbReference type="EMBL" id="KMO31846.1"/>
    </source>
</evidence>
<dbReference type="Pfam" id="PF01553">
    <property type="entry name" value="Acyltransferase"/>
    <property type="match status" value="1"/>
</dbReference>
<comment type="caution">
    <text evidence="8">The sequence shown here is derived from an EMBL/GenBank/DDBJ whole genome shotgun (WGS) entry which is preliminary data.</text>
</comment>
<dbReference type="EC" id="6.2.1.20" evidence="8"/>
<dbReference type="InterPro" id="IPR002123">
    <property type="entry name" value="Plipid/glycerol_acylTrfase"/>
</dbReference>
<dbReference type="GO" id="GO:0008922">
    <property type="term" value="F:long-chain fatty acid [acyl-carrier-protein] ligase activity"/>
    <property type="evidence" value="ECO:0007669"/>
    <property type="project" value="UniProtKB-EC"/>
</dbReference>